<dbReference type="SUPFAM" id="SSF57184">
    <property type="entry name" value="Growth factor receptor domain"/>
    <property type="match status" value="1"/>
</dbReference>
<evidence type="ECO:0000313" key="17">
    <source>
        <dbReference type="Proteomes" id="UP000265120"/>
    </source>
</evidence>
<dbReference type="PANTHER" id="PTHR24051:SF5">
    <property type="entry name" value="SUSHI DOMAIN-CONTAINING PROTEIN 1"/>
    <property type="match status" value="1"/>
</dbReference>
<feature type="domain" description="Sushi" evidence="15">
    <location>
        <begin position="298"/>
        <end position="357"/>
    </location>
</feature>
<dbReference type="GO" id="GO:0030855">
    <property type="term" value="P:epithelial cell differentiation"/>
    <property type="evidence" value="ECO:0007669"/>
    <property type="project" value="UniProtKB-ARBA"/>
</dbReference>
<dbReference type="InterPro" id="IPR049883">
    <property type="entry name" value="NOTCH1_EGF-like"/>
</dbReference>
<evidence type="ECO:0000256" key="3">
    <source>
        <dbReference type="ARBA" id="ARBA00022692"/>
    </source>
</evidence>
<evidence type="ECO:0000256" key="12">
    <source>
        <dbReference type="SAM" id="Phobius"/>
    </source>
</evidence>
<dbReference type="PROSITE" id="PS01186">
    <property type="entry name" value="EGF_2"/>
    <property type="match status" value="1"/>
</dbReference>
<feature type="disulfide bond" evidence="10">
    <location>
        <begin position="41"/>
        <end position="58"/>
    </location>
</feature>
<dbReference type="Gene3D" id="2.10.70.10">
    <property type="entry name" value="Complement Module, domain 1"/>
    <property type="match status" value="5"/>
</dbReference>
<dbReference type="InterPro" id="IPR057598">
    <property type="entry name" value="Fn3_PTPRU"/>
</dbReference>
<evidence type="ECO:0000256" key="4">
    <source>
        <dbReference type="ARBA" id="ARBA00022729"/>
    </source>
</evidence>
<keyword evidence="5" id="KW-0677">Repeat</keyword>
<feature type="domain" description="Sushi" evidence="15">
    <location>
        <begin position="178"/>
        <end position="237"/>
    </location>
</feature>
<dbReference type="InterPro" id="IPR001881">
    <property type="entry name" value="EGF-like_Ca-bd_dom"/>
</dbReference>
<dbReference type="PANTHER" id="PTHR24051">
    <property type="entry name" value="SUSHI DOMAIN-CONTAINING PROTEIN 1"/>
    <property type="match status" value="1"/>
</dbReference>
<dbReference type="AlphaFoldDB" id="A0A3P8VMZ5"/>
<reference evidence="16" key="3">
    <citation type="submission" date="2025-09" db="UniProtKB">
        <authorList>
            <consortium name="Ensembl"/>
        </authorList>
    </citation>
    <scope>IDENTIFICATION</scope>
</reference>
<dbReference type="InParanoid" id="A0A3P8VMZ5"/>
<dbReference type="GeneTree" id="ENSGT00390000013892"/>
<evidence type="ECO:0000256" key="5">
    <source>
        <dbReference type="ARBA" id="ARBA00022737"/>
    </source>
</evidence>
<dbReference type="PROSITE" id="PS01187">
    <property type="entry name" value="EGF_CA"/>
    <property type="match status" value="1"/>
</dbReference>
<keyword evidence="8 10" id="KW-1015">Disulfide bond</keyword>
<evidence type="ECO:0000313" key="16">
    <source>
        <dbReference type="Ensembl" id="ENSCSEP00000015742.1"/>
    </source>
</evidence>
<dbReference type="GO" id="GO:0016020">
    <property type="term" value="C:membrane"/>
    <property type="evidence" value="ECO:0007669"/>
    <property type="project" value="UniProtKB-SubCell"/>
</dbReference>
<dbReference type="Pfam" id="PF23144">
    <property type="entry name" value="Fn3_PTPRU"/>
    <property type="match status" value="1"/>
</dbReference>
<dbReference type="Gene3D" id="2.10.25.10">
    <property type="entry name" value="Laminin"/>
    <property type="match status" value="2"/>
</dbReference>
<accession>A0A3P8VMZ5</accession>
<dbReference type="InterPro" id="IPR051622">
    <property type="entry name" value="R-tyr_protein_phosphatases"/>
</dbReference>
<dbReference type="CDD" id="cd00033">
    <property type="entry name" value="CCP"/>
    <property type="match status" value="6"/>
</dbReference>
<evidence type="ECO:0000256" key="2">
    <source>
        <dbReference type="ARBA" id="ARBA00022536"/>
    </source>
</evidence>
<feature type="domain" description="EGF-like" evidence="14">
    <location>
        <begin position="126"/>
        <end position="163"/>
    </location>
</feature>
<dbReference type="CDD" id="cd00054">
    <property type="entry name" value="EGF_CA"/>
    <property type="match status" value="2"/>
</dbReference>
<feature type="domain" description="EGF-like" evidence="14">
    <location>
        <begin position="74"/>
        <end position="113"/>
    </location>
</feature>
<dbReference type="SMART" id="SM00181">
    <property type="entry name" value="EGF"/>
    <property type="match status" value="3"/>
</dbReference>
<reference evidence="16" key="2">
    <citation type="submission" date="2025-08" db="UniProtKB">
        <authorList>
            <consortium name="Ensembl"/>
        </authorList>
    </citation>
    <scope>IDENTIFICATION</scope>
</reference>
<dbReference type="InterPro" id="IPR018097">
    <property type="entry name" value="EGF_Ca-bd_CS"/>
</dbReference>
<dbReference type="STRING" id="244447.ENSCSEP00000015742"/>
<dbReference type="PROSITE" id="PS00010">
    <property type="entry name" value="ASX_HYDROXYL"/>
    <property type="match status" value="2"/>
</dbReference>
<dbReference type="InterPro" id="IPR000742">
    <property type="entry name" value="EGF"/>
</dbReference>
<feature type="transmembrane region" description="Helical" evidence="12">
    <location>
        <begin position="824"/>
        <end position="844"/>
    </location>
</feature>
<keyword evidence="6 12" id="KW-1133">Transmembrane helix</keyword>
<name>A0A3P8VMZ5_CYNSE</name>
<evidence type="ECO:0000256" key="8">
    <source>
        <dbReference type="ARBA" id="ARBA00023157"/>
    </source>
</evidence>
<dbReference type="InterPro" id="IPR035976">
    <property type="entry name" value="Sushi/SCR/CCP_sf"/>
</dbReference>
<dbReference type="SUPFAM" id="SSF57535">
    <property type="entry name" value="Complement control module/SCR domain"/>
    <property type="match status" value="6"/>
</dbReference>
<feature type="domain" description="Sushi" evidence="15">
    <location>
        <begin position="238"/>
        <end position="297"/>
    </location>
</feature>
<dbReference type="InterPro" id="IPR000436">
    <property type="entry name" value="Sushi_SCR_CCP_dom"/>
</dbReference>
<keyword evidence="7 12" id="KW-0472">Membrane</keyword>
<evidence type="ECO:0000256" key="9">
    <source>
        <dbReference type="ARBA" id="ARBA00023180"/>
    </source>
</evidence>
<dbReference type="InterPro" id="IPR009030">
    <property type="entry name" value="Growth_fac_rcpt_cys_sf"/>
</dbReference>
<feature type="chain" id="PRO_5017926674" evidence="13">
    <location>
        <begin position="35"/>
        <end position="852"/>
    </location>
</feature>
<proteinExistence type="predicted"/>
<dbReference type="Proteomes" id="UP000265120">
    <property type="component" value="Chromosome Z"/>
</dbReference>
<dbReference type="Gene3D" id="2.20.28.230">
    <property type="match status" value="3"/>
</dbReference>
<evidence type="ECO:0000259" key="14">
    <source>
        <dbReference type="PROSITE" id="PS50026"/>
    </source>
</evidence>
<evidence type="ECO:0000256" key="13">
    <source>
        <dbReference type="SAM" id="SignalP"/>
    </source>
</evidence>
<feature type="domain" description="Sushi" evidence="15">
    <location>
        <begin position="418"/>
        <end position="477"/>
    </location>
</feature>
<dbReference type="SMART" id="SM00032">
    <property type="entry name" value="CCP"/>
    <property type="match status" value="7"/>
</dbReference>
<evidence type="ECO:0000259" key="15">
    <source>
        <dbReference type="PROSITE" id="PS50923"/>
    </source>
</evidence>
<feature type="domain" description="Sushi" evidence="15">
    <location>
        <begin position="478"/>
        <end position="537"/>
    </location>
</feature>
<dbReference type="Ensembl" id="ENSCSET00000015937.1">
    <property type="protein sequence ID" value="ENSCSEP00000015742.1"/>
    <property type="gene ID" value="ENSCSEG00000010103.1"/>
</dbReference>
<evidence type="ECO:0000256" key="11">
    <source>
        <dbReference type="PROSITE-ProRule" id="PRU00302"/>
    </source>
</evidence>
<evidence type="ECO:0000256" key="6">
    <source>
        <dbReference type="ARBA" id="ARBA00022989"/>
    </source>
</evidence>
<keyword evidence="4 13" id="KW-0732">Signal</keyword>
<feature type="signal peptide" evidence="13">
    <location>
        <begin position="1"/>
        <end position="34"/>
    </location>
</feature>
<comment type="caution">
    <text evidence="10">Lacks conserved residue(s) required for the propagation of feature annotation.</text>
</comment>
<evidence type="ECO:0000256" key="1">
    <source>
        <dbReference type="ARBA" id="ARBA00004479"/>
    </source>
</evidence>
<dbReference type="SMART" id="SM00179">
    <property type="entry name" value="EGF_CA"/>
    <property type="match status" value="2"/>
</dbReference>
<dbReference type="PROSITE" id="PS50026">
    <property type="entry name" value="EGF_3"/>
    <property type="match status" value="3"/>
</dbReference>
<dbReference type="InterPro" id="IPR000152">
    <property type="entry name" value="EGF-type_Asp/Asn_hydroxyl_site"/>
</dbReference>
<feature type="domain" description="EGF-like" evidence="14">
    <location>
        <begin position="34"/>
        <end position="73"/>
    </location>
</feature>
<sequence length="852" mass="94409">MAFLRGLALKANQERRMLVLFLLCASAGIPAAAGLDGCDNCHVHAICVNKSDNSGEVCICKYGFVGNGRTSCQDKNECQIGDMKICGQHTRCYNTYGSYHCTCLPGYSPSNNKASFIPNDGTNCQDIDECSLTGVCGEGGQCRNLDGTFECRCELGYRVHNGREPFNPKQDQASCRVVDCGRPVTADNTELLSITGTTYGSVAAFACDKGFIWAGGDNRSVCGAEGQWRGSPMVCEEVDCGSPPAFPHTRILWNKKSTVGTQVIYQCISGYHNVGKGNVSICDAAGQWEEPHVLCQEVLCGDPPTLPQTGYVWNGSSTHGSTVSYFCKIGFYYSEGENVSLCTVNGSWTKPNILCKEVRCGAPPTIPHSVTLWNEIPTVGSQVIYECKTGYHSVGRRNISLCTATGEWDEATLLCQEIRCRDPIIKPHSKILWDGASRIGSVVFYQCEEGYRSRSLKNYSVCRDNGQWEDIDLWCEEISCGPPLILPHTNLVWDHTSRPGSLVLYECVGGFYQESGNNVSVCALSGEWVEVSMKCRAKCGPVPSLTNAQVVWYNSSVVAHRCVDGYHSWRGTNVSVCVWQEATMRCTKVKPPITHLHVFNEKCVQWRAEKYEEDTESYRIIYKGTRDFQWSFYDMRQQYLKSKAEQLKICLNLLPLTNYNISITALSARFTVTITINTTLPAPPVPVVYYREYDTPEPTLRLRRLASTLDLISSYQVFVLPIEDILVFDCSSHGGLDSTVKNKLSSEYIAAKISLKSVGTEVNFTVGDGHYYGGFYNSPLEKGRNYYIILRAVSHWRTALRSSCALWAKIRGTSYVLRVSSLCAAASVGLCALAIIGGYSFIWYGRNTVELR</sequence>
<dbReference type="FunFam" id="2.10.25.10:FF:000038">
    <property type="entry name" value="Fibrillin 2"/>
    <property type="match status" value="1"/>
</dbReference>
<evidence type="ECO:0000256" key="7">
    <source>
        <dbReference type="ARBA" id="ARBA00023136"/>
    </source>
</evidence>
<organism evidence="16 17">
    <name type="scientific">Cynoglossus semilaevis</name>
    <name type="common">Tongue sole</name>
    <dbReference type="NCBI Taxonomy" id="244447"/>
    <lineage>
        <taxon>Eukaryota</taxon>
        <taxon>Metazoa</taxon>
        <taxon>Chordata</taxon>
        <taxon>Craniata</taxon>
        <taxon>Vertebrata</taxon>
        <taxon>Euteleostomi</taxon>
        <taxon>Actinopterygii</taxon>
        <taxon>Neopterygii</taxon>
        <taxon>Teleostei</taxon>
        <taxon>Neoteleostei</taxon>
        <taxon>Acanthomorphata</taxon>
        <taxon>Carangaria</taxon>
        <taxon>Pleuronectiformes</taxon>
        <taxon>Pleuronectoidei</taxon>
        <taxon>Cynoglossidae</taxon>
        <taxon>Cynoglossinae</taxon>
        <taxon>Cynoglossus</taxon>
    </lineage>
</organism>
<dbReference type="PROSITE" id="PS50923">
    <property type="entry name" value="SUSHI"/>
    <property type="match status" value="6"/>
</dbReference>
<keyword evidence="11" id="KW-0768">Sushi</keyword>
<keyword evidence="17" id="KW-1185">Reference proteome</keyword>
<keyword evidence="9" id="KW-0325">Glycoprotein</keyword>
<dbReference type="GO" id="GO:0005509">
    <property type="term" value="F:calcium ion binding"/>
    <property type="evidence" value="ECO:0007669"/>
    <property type="project" value="InterPro"/>
</dbReference>
<dbReference type="Pfam" id="PF00084">
    <property type="entry name" value="Sushi"/>
    <property type="match status" value="6"/>
</dbReference>
<reference evidence="16 17" key="1">
    <citation type="journal article" date="2014" name="Nat. Genet.">
        <title>Whole-genome sequence of a flatfish provides insights into ZW sex chromosome evolution and adaptation to a benthic lifestyle.</title>
        <authorList>
            <person name="Chen S."/>
            <person name="Zhang G."/>
            <person name="Shao C."/>
            <person name="Huang Q."/>
            <person name="Liu G."/>
            <person name="Zhang P."/>
            <person name="Song W."/>
            <person name="An N."/>
            <person name="Chalopin D."/>
            <person name="Volff J.N."/>
            <person name="Hong Y."/>
            <person name="Li Q."/>
            <person name="Sha Z."/>
            <person name="Zhou H."/>
            <person name="Xie M."/>
            <person name="Yu Q."/>
            <person name="Liu Y."/>
            <person name="Xiang H."/>
            <person name="Wang N."/>
            <person name="Wu K."/>
            <person name="Yang C."/>
            <person name="Zhou Q."/>
            <person name="Liao X."/>
            <person name="Yang L."/>
            <person name="Hu Q."/>
            <person name="Zhang J."/>
            <person name="Meng L."/>
            <person name="Jin L."/>
            <person name="Tian Y."/>
            <person name="Lian J."/>
            <person name="Yang J."/>
            <person name="Miao G."/>
            <person name="Liu S."/>
            <person name="Liang Z."/>
            <person name="Yan F."/>
            <person name="Li Y."/>
            <person name="Sun B."/>
            <person name="Zhang H."/>
            <person name="Zhang J."/>
            <person name="Zhu Y."/>
            <person name="Du M."/>
            <person name="Zhao Y."/>
            <person name="Schartl M."/>
            <person name="Tang Q."/>
            <person name="Wang J."/>
        </authorList>
    </citation>
    <scope>NUCLEOTIDE SEQUENCE</scope>
</reference>
<feature type="domain" description="Sushi" evidence="15">
    <location>
        <begin position="358"/>
        <end position="417"/>
    </location>
</feature>
<keyword evidence="2 10" id="KW-0245">EGF-like domain</keyword>
<comment type="subcellular location">
    <subcellularLocation>
        <location evidence="1">Membrane</location>
        <topology evidence="1">Single-pass type I membrane protein</topology>
    </subcellularLocation>
</comment>
<dbReference type="Pfam" id="PF07645">
    <property type="entry name" value="EGF_CA"/>
    <property type="match status" value="2"/>
</dbReference>
<keyword evidence="3 12" id="KW-0812">Transmembrane</keyword>
<evidence type="ECO:0000256" key="10">
    <source>
        <dbReference type="PROSITE-ProRule" id="PRU00076"/>
    </source>
</evidence>
<protein>
    <submittedName>
        <fullName evidence="16">Sushi domain containing 1</fullName>
    </submittedName>
</protein>